<dbReference type="EMBL" id="JAHFZB010000017">
    <property type="protein sequence ID" value="KAK6480020.1"/>
    <property type="molecule type" value="Genomic_DNA"/>
</dbReference>
<dbReference type="Proteomes" id="UP001369086">
    <property type="component" value="Unassembled WGS sequence"/>
</dbReference>
<comment type="similarity">
    <text evidence="2 5">Belongs to the carotenoid oxygenase family.</text>
</comment>
<keyword evidence="3" id="KW-0479">Metal-binding</keyword>
<accession>A0ABR0Z5C4</accession>
<reference evidence="6 7" key="1">
    <citation type="submission" date="2021-05" db="EMBL/GenBank/DDBJ databases">
        <authorList>
            <person name="Zahm M."/>
            <person name="Klopp C."/>
            <person name="Cabau C."/>
            <person name="Kuhl H."/>
            <person name="Suciu R."/>
            <person name="Ciorpac M."/>
            <person name="Holostenco D."/>
            <person name="Gessner J."/>
            <person name="Wuertz S."/>
            <person name="Hohne C."/>
            <person name="Stock M."/>
            <person name="Gislard M."/>
            <person name="Lluch J."/>
            <person name="Milhes M."/>
            <person name="Lampietro C."/>
            <person name="Lopez Roques C."/>
            <person name="Donnadieu C."/>
            <person name="Du K."/>
            <person name="Schartl M."/>
            <person name="Guiguen Y."/>
        </authorList>
    </citation>
    <scope>NUCLEOTIDE SEQUENCE [LARGE SCALE GENOMIC DNA]</scope>
    <source>
        <strain evidence="6">Hh-F2</strain>
        <tissue evidence="6">Blood</tissue>
    </source>
</reference>
<evidence type="ECO:0000256" key="2">
    <source>
        <dbReference type="ARBA" id="ARBA00006787"/>
    </source>
</evidence>
<evidence type="ECO:0000256" key="5">
    <source>
        <dbReference type="RuleBase" id="RU003799"/>
    </source>
</evidence>
<keyword evidence="4" id="KW-0408">Iron</keyword>
<dbReference type="Pfam" id="PF03055">
    <property type="entry name" value="RPE65"/>
    <property type="match status" value="1"/>
</dbReference>
<evidence type="ECO:0000256" key="1">
    <source>
        <dbReference type="ARBA" id="ARBA00001954"/>
    </source>
</evidence>
<evidence type="ECO:0000256" key="4">
    <source>
        <dbReference type="ARBA" id="ARBA00023004"/>
    </source>
</evidence>
<evidence type="ECO:0000313" key="6">
    <source>
        <dbReference type="EMBL" id="KAK6480020.1"/>
    </source>
</evidence>
<evidence type="ECO:0000256" key="3">
    <source>
        <dbReference type="ARBA" id="ARBA00022723"/>
    </source>
</evidence>
<keyword evidence="7" id="KW-1185">Reference proteome</keyword>
<proteinExistence type="inferred from homology"/>
<sequence>MHTLFKKNITETSEPVKARVKGSLPAWLQGTLLRNGPGLFSVGETSYNHWFDGMALLHSFTFKEGDVYYRSKYLRSDTYNKNTRANRIVVSEFGTMAYPDPCQSIFTKVFSYMSHTIPDFTDNCLINIIKYGKDYYTSTETNYFHKIDPNTLETLQKVDYRKYIAVNLATSHPHYDQEGNTYNMGTSIIEMGKPKYTIFKVPSAAEDSAKKPCLKNLEVVCSIPCRSCLTPSYYHSFGMTENYIIFIEQPFKLDILKLATAYYRGVNWASCLKFDADDNTLIHLIDKRTQRPVATKFYTDALVVYHHVNAYEEDGHVVFDIIAYKDSSLYDMFYLANLQQSPERFEAENCLSSAPVCKRYVLPLHSAKDAEIGKNMVKLESTTATAVKNKEGSLCCQPEIHCEGMELPRINYNYNGKKYRYVYACRVEWRPFPTKIGKLDVTTKQMLEWQEDDCWPAEPVFVPAPNAVEEDDGVILSSIVSTNPNKSPFMLILDAKTFKEVARATIDADIHLDLHGYFIPQQGQHPPQEDTSVAR</sequence>
<organism evidence="6 7">
    <name type="scientific">Huso huso</name>
    <name type="common">Beluga</name>
    <name type="synonym">Acipenser huso</name>
    <dbReference type="NCBI Taxonomy" id="61971"/>
    <lineage>
        <taxon>Eukaryota</taxon>
        <taxon>Metazoa</taxon>
        <taxon>Chordata</taxon>
        <taxon>Craniata</taxon>
        <taxon>Vertebrata</taxon>
        <taxon>Euteleostomi</taxon>
        <taxon>Actinopterygii</taxon>
        <taxon>Chondrostei</taxon>
        <taxon>Acipenseriformes</taxon>
        <taxon>Acipenseridae</taxon>
        <taxon>Huso</taxon>
    </lineage>
</organism>
<evidence type="ECO:0000313" key="7">
    <source>
        <dbReference type="Proteomes" id="UP001369086"/>
    </source>
</evidence>
<dbReference type="InterPro" id="IPR004294">
    <property type="entry name" value="Carotenoid_Oase"/>
</dbReference>
<name>A0ABR0Z5C4_HUSHU</name>
<protein>
    <submittedName>
        <fullName evidence="6">Beta-carotene oxygenase 1</fullName>
    </submittedName>
</protein>
<comment type="cofactor">
    <cofactor evidence="1">
        <name>Fe(2+)</name>
        <dbReference type="ChEBI" id="CHEBI:29033"/>
    </cofactor>
</comment>
<gene>
    <name evidence="6" type="ORF">HHUSO_G19184</name>
</gene>
<dbReference type="PANTHER" id="PTHR10543">
    <property type="entry name" value="BETA-CAROTENE DIOXYGENASE"/>
    <property type="match status" value="1"/>
</dbReference>
<dbReference type="PANTHER" id="PTHR10543:SF86">
    <property type="entry name" value="BETA,BETA-CAROTENE 15,15'-MONOOXYGENASE"/>
    <property type="match status" value="1"/>
</dbReference>
<comment type="caution">
    <text evidence="6">The sequence shown here is derived from an EMBL/GenBank/DDBJ whole genome shotgun (WGS) entry which is preliminary data.</text>
</comment>